<dbReference type="AlphaFoldDB" id="A0A1J5S8Q2"/>
<feature type="transmembrane region" description="Helical" evidence="1">
    <location>
        <begin position="164"/>
        <end position="185"/>
    </location>
</feature>
<sequence length="211" mass="24742">MELDELKNELNKKFAADENKSVTAIAALLKKRTFSVVRKLQRSLWFDLAANVFVLLIFIWQGLYNASWALRVYFSSFIVLSVVALLVLIYLIKKIQSLNNTILPVKQNLESIYTIVSEYKTRCFQLTMILIPVCIAFIFVLAYVENQSGHRFDDLINKLNDRAWIFYTAIIVYVLAITIGIYYFTKWWLKKLYGRFLDQLKSLIEELEENN</sequence>
<gene>
    <name evidence="2" type="ORF">GALL_172870</name>
</gene>
<keyword evidence="1" id="KW-0472">Membrane</keyword>
<proteinExistence type="predicted"/>
<reference evidence="2" key="1">
    <citation type="submission" date="2016-10" db="EMBL/GenBank/DDBJ databases">
        <title>Sequence of Gallionella enrichment culture.</title>
        <authorList>
            <person name="Poehlein A."/>
            <person name="Muehling M."/>
            <person name="Daniel R."/>
        </authorList>
    </citation>
    <scope>NUCLEOTIDE SEQUENCE</scope>
</reference>
<evidence type="ECO:0000256" key="1">
    <source>
        <dbReference type="SAM" id="Phobius"/>
    </source>
</evidence>
<organism evidence="2">
    <name type="scientific">mine drainage metagenome</name>
    <dbReference type="NCBI Taxonomy" id="410659"/>
    <lineage>
        <taxon>unclassified sequences</taxon>
        <taxon>metagenomes</taxon>
        <taxon>ecological metagenomes</taxon>
    </lineage>
</organism>
<protein>
    <submittedName>
        <fullName evidence="2">Uncharacterized protein</fullName>
    </submittedName>
</protein>
<accession>A0A1J5S8Q2</accession>
<feature type="transmembrane region" description="Helical" evidence="1">
    <location>
        <begin position="70"/>
        <end position="92"/>
    </location>
</feature>
<feature type="transmembrane region" description="Helical" evidence="1">
    <location>
        <begin position="123"/>
        <end position="144"/>
    </location>
</feature>
<name>A0A1J5S8Q2_9ZZZZ</name>
<keyword evidence="1" id="KW-1133">Transmembrane helix</keyword>
<dbReference type="EMBL" id="MLJW01000093">
    <property type="protein sequence ID" value="OIR00597.1"/>
    <property type="molecule type" value="Genomic_DNA"/>
</dbReference>
<evidence type="ECO:0000313" key="2">
    <source>
        <dbReference type="EMBL" id="OIR00597.1"/>
    </source>
</evidence>
<feature type="transmembrane region" description="Helical" evidence="1">
    <location>
        <begin position="44"/>
        <end position="64"/>
    </location>
</feature>
<keyword evidence="1" id="KW-0812">Transmembrane</keyword>
<comment type="caution">
    <text evidence="2">The sequence shown here is derived from an EMBL/GenBank/DDBJ whole genome shotgun (WGS) entry which is preliminary data.</text>
</comment>